<dbReference type="Pfam" id="PF04299">
    <property type="entry name" value="FMN_bind_2"/>
    <property type="match status" value="1"/>
</dbReference>
<reference evidence="1" key="1">
    <citation type="submission" date="2021-02" db="EMBL/GenBank/DDBJ databases">
        <authorList>
            <person name="Nowell W R."/>
        </authorList>
    </citation>
    <scope>NUCLEOTIDE SEQUENCE</scope>
</reference>
<dbReference type="EMBL" id="CAJNOQ010003849">
    <property type="protein sequence ID" value="CAF1032555.1"/>
    <property type="molecule type" value="Genomic_DNA"/>
</dbReference>
<keyword evidence="5" id="KW-1185">Reference proteome</keyword>
<dbReference type="Proteomes" id="UP000681722">
    <property type="component" value="Unassembled WGS sequence"/>
</dbReference>
<sequence length="248" mass="28677">MLSVIYSLHSIAKFLYRKFSNVQLSTSNSSSLLPHSYTADFNKEEELDTLYNFIQQYGFGTLIAVHPDSNVPVASHIPFLIDKQTGEYGELIAHVARNNEIYKYLSTNSEVLVIFHGPHGYISPQFYLPSHINVPTWNYANVHVYGKAILDTPSGIPPQDVMNDLINFYEEKYMTTMWNWSDYYTPEALLSQRKSIVGFRIRITRIYGKYKLSQNKTRDIQKQVIHGLKNTNQLDIAAFMENYLEKDD</sequence>
<protein>
    <recommendedName>
        <fullName evidence="6">FMN-binding negative transcriptional regulator</fullName>
    </recommendedName>
</protein>
<dbReference type="EMBL" id="CAJNOK010013406">
    <property type="protein sequence ID" value="CAF1183822.1"/>
    <property type="molecule type" value="Genomic_DNA"/>
</dbReference>
<dbReference type="PANTHER" id="PTHR35802:SF1">
    <property type="entry name" value="PROTEASE SYNTHASE AND SPORULATION PROTEIN PAI 2"/>
    <property type="match status" value="1"/>
</dbReference>
<evidence type="ECO:0000313" key="3">
    <source>
        <dbReference type="EMBL" id="CAF3803340.1"/>
    </source>
</evidence>
<dbReference type="Proteomes" id="UP000682733">
    <property type="component" value="Unassembled WGS sequence"/>
</dbReference>
<dbReference type="Gene3D" id="2.30.110.10">
    <property type="entry name" value="Electron Transport, Fmn-binding Protein, Chain A"/>
    <property type="match status" value="1"/>
</dbReference>
<gene>
    <name evidence="1" type="ORF">GPM918_LOCUS15355</name>
    <name evidence="2" type="ORF">OVA965_LOCUS23196</name>
    <name evidence="3" type="ORF">SRO942_LOCUS15355</name>
    <name evidence="4" type="ORF">TMI583_LOCUS23914</name>
</gene>
<comment type="caution">
    <text evidence="1">The sequence shown here is derived from an EMBL/GenBank/DDBJ whole genome shotgun (WGS) entry which is preliminary data.</text>
</comment>
<dbReference type="InterPro" id="IPR012349">
    <property type="entry name" value="Split_barrel_FMN-bd"/>
</dbReference>
<evidence type="ECO:0000313" key="4">
    <source>
        <dbReference type="EMBL" id="CAF3995042.1"/>
    </source>
</evidence>
<name>A0A814J4K2_9BILA</name>
<dbReference type="PIRSF" id="PIRSF010372">
    <property type="entry name" value="PaiB"/>
    <property type="match status" value="1"/>
</dbReference>
<dbReference type="Proteomes" id="UP000677228">
    <property type="component" value="Unassembled WGS sequence"/>
</dbReference>
<organism evidence="1 5">
    <name type="scientific">Didymodactylos carnosus</name>
    <dbReference type="NCBI Taxonomy" id="1234261"/>
    <lineage>
        <taxon>Eukaryota</taxon>
        <taxon>Metazoa</taxon>
        <taxon>Spiralia</taxon>
        <taxon>Gnathifera</taxon>
        <taxon>Rotifera</taxon>
        <taxon>Eurotatoria</taxon>
        <taxon>Bdelloidea</taxon>
        <taxon>Philodinida</taxon>
        <taxon>Philodinidae</taxon>
        <taxon>Didymodactylos</taxon>
    </lineage>
</organism>
<dbReference type="EMBL" id="CAJOBA010034935">
    <property type="protein sequence ID" value="CAF3995042.1"/>
    <property type="molecule type" value="Genomic_DNA"/>
</dbReference>
<dbReference type="AlphaFoldDB" id="A0A814J4K2"/>
<evidence type="ECO:0000313" key="1">
    <source>
        <dbReference type="EMBL" id="CAF1032555.1"/>
    </source>
</evidence>
<evidence type="ECO:0000313" key="2">
    <source>
        <dbReference type="EMBL" id="CAF1183822.1"/>
    </source>
</evidence>
<dbReference type="SUPFAM" id="SSF50475">
    <property type="entry name" value="FMN-binding split barrel"/>
    <property type="match status" value="1"/>
</dbReference>
<dbReference type="EMBL" id="CAJOBC010003849">
    <property type="protein sequence ID" value="CAF3803340.1"/>
    <property type="molecule type" value="Genomic_DNA"/>
</dbReference>
<dbReference type="Proteomes" id="UP000663829">
    <property type="component" value="Unassembled WGS sequence"/>
</dbReference>
<proteinExistence type="predicted"/>
<evidence type="ECO:0000313" key="5">
    <source>
        <dbReference type="Proteomes" id="UP000663829"/>
    </source>
</evidence>
<evidence type="ECO:0008006" key="6">
    <source>
        <dbReference type="Google" id="ProtNLM"/>
    </source>
</evidence>
<dbReference type="PANTHER" id="PTHR35802">
    <property type="entry name" value="PROTEASE SYNTHASE AND SPORULATION PROTEIN PAI 2"/>
    <property type="match status" value="1"/>
</dbReference>
<dbReference type="InterPro" id="IPR007396">
    <property type="entry name" value="TR_PAI2-type"/>
</dbReference>
<accession>A0A814J4K2</accession>
<dbReference type="OrthoDB" id="2101473at2759"/>